<dbReference type="Proteomes" id="UP000824023">
    <property type="component" value="Unassembled WGS sequence"/>
</dbReference>
<dbReference type="Gene3D" id="2.10.109.10">
    <property type="entry name" value="Umud Fragment, subunit A"/>
    <property type="match status" value="1"/>
</dbReference>
<reference evidence="2" key="1">
    <citation type="journal article" date="2021" name="PeerJ">
        <title>Extensive microbial diversity within the chicken gut microbiome revealed by metagenomics and culture.</title>
        <authorList>
            <person name="Gilroy R."/>
            <person name="Ravi A."/>
            <person name="Getino M."/>
            <person name="Pursley I."/>
            <person name="Horton D.L."/>
            <person name="Alikhan N.F."/>
            <person name="Baker D."/>
            <person name="Gharbi K."/>
            <person name="Hall N."/>
            <person name="Watson M."/>
            <person name="Adriaenssens E.M."/>
            <person name="Foster-Nyarko E."/>
            <person name="Jarju S."/>
            <person name="Secka A."/>
            <person name="Antonio M."/>
            <person name="Oren A."/>
            <person name="Chaudhuri R.R."/>
            <person name="La Ragione R."/>
            <person name="Hildebrand F."/>
            <person name="Pallen M.J."/>
        </authorList>
    </citation>
    <scope>NUCLEOTIDE SEQUENCE</scope>
    <source>
        <strain evidence="2">ChiHjej12B11-24981</strain>
    </source>
</reference>
<dbReference type="SUPFAM" id="SSF51306">
    <property type="entry name" value="LexA/Signal peptidase"/>
    <property type="match status" value="1"/>
</dbReference>
<dbReference type="InterPro" id="IPR015927">
    <property type="entry name" value="Peptidase_S24_S26A/B/C"/>
</dbReference>
<proteinExistence type="predicted"/>
<evidence type="ECO:0000313" key="2">
    <source>
        <dbReference type="EMBL" id="HIZ00845.1"/>
    </source>
</evidence>
<dbReference type="InterPro" id="IPR036286">
    <property type="entry name" value="LexA/Signal_pep-like_sf"/>
</dbReference>
<dbReference type="Pfam" id="PF00717">
    <property type="entry name" value="Peptidase_S24"/>
    <property type="match status" value="1"/>
</dbReference>
<name>A0A9D2CV50_9BACE</name>
<gene>
    <name evidence="2" type="ORF">H9819_01145</name>
</gene>
<feature type="domain" description="Peptidase S24/S26A/S26B/S26C" evidence="1">
    <location>
        <begin position="19"/>
        <end position="95"/>
    </location>
</feature>
<dbReference type="AlphaFoldDB" id="A0A9D2CV50"/>
<dbReference type="EMBL" id="DXCK01000019">
    <property type="protein sequence ID" value="HIZ00845.1"/>
    <property type="molecule type" value="Genomic_DNA"/>
</dbReference>
<protein>
    <submittedName>
        <fullName evidence="2">S24/S26 family peptidase</fullName>
    </submittedName>
</protein>
<organism evidence="2 3">
    <name type="scientific">Candidatus Bacteroides merdipullorum</name>
    <dbReference type="NCBI Taxonomy" id="2838474"/>
    <lineage>
        <taxon>Bacteria</taxon>
        <taxon>Pseudomonadati</taxon>
        <taxon>Bacteroidota</taxon>
        <taxon>Bacteroidia</taxon>
        <taxon>Bacteroidales</taxon>
        <taxon>Bacteroidaceae</taxon>
        <taxon>Bacteroides</taxon>
    </lineage>
</organism>
<evidence type="ECO:0000313" key="3">
    <source>
        <dbReference type="Proteomes" id="UP000824023"/>
    </source>
</evidence>
<sequence length="148" mass="16955">MKKTFDNVVLLSEVHRLVRRGYAVTIPVRGNSMLPFLADGRDAVVLRAHESSSLRVGTLALVRTGDGRIVLHRIVRRNGRHLWLQGDGNVAQMEEADLADVLAVAVAVVRKERTYPVSGRAWRFYSWCWLHLGHWRRYVLAVYRRLAL</sequence>
<dbReference type="CDD" id="cd06462">
    <property type="entry name" value="Peptidase_S24_S26"/>
    <property type="match status" value="1"/>
</dbReference>
<comment type="caution">
    <text evidence="2">The sequence shown here is derived from an EMBL/GenBank/DDBJ whole genome shotgun (WGS) entry which is preliminary data.</text>
</comment>
<reference evidence="2" key="2">
    <citation type="submission" date="2021-04" db="EMBL/GenBank/DDBJ databases">
        <authorList>
            <person name="Gilroy R."/>
        </authorList>
    </citation>
    <scope>NUCLEOTIDE SEQUENCE</scope>
    <source>
        <strain evidence="2">ChiHjej12B11-24981</strain>
    </source>
</reference>
<accession>A0A9D2CV50</accession>
<evidence type="ECO:0000259" key="1">
    <source>
        <dbReference type="Pfam" id="PF00717"/>
    </source>
</evidence>